<evidence type="ECO:0000313" key="1">
    <source>
        <dbReference type="EMBL" id="CAF2849535.1"/>
    </source>
</evidence>
<evidence type="ECO:0000313" key="2">
    <source>
        <dbReference type="Proteomes" id="UP000675881"/>
    </source>
</evidence>
<dbReference type="PANTHER" id="PTHR18966">
    <property type="entry name" value="IONOTROPIC GLUTAMATE RECEPTOR"/>
    <property type="match status" value="1"/>
</dbReference>
<proteinExistence type="predicted"/>
<dbReference type="EMBL" id="HG994593">
    <property type="protein sequence ID" value="CAF2849535.1"/>
    <property type="molecule type" value="Genomic_DNA"/>
</dbReference>
<dbReference type="AlphaFoldDB" id="A0A7R8H4J0"/>
<dbReference type="Gene3D" id="3.40.190.10">
    <property type="entry name" value="Periplasmic binding protein-like II"/>
    <property type="match status" value="1"/>
</dbReference>
<accession>A0A7R8H4J0</accession>
<gene>
    <name evidence="1" type="ORF">LSAA_4557</name>
</gene>
<reference evidence="1" key="1">
    <citation type="submission" date="2021-02" db="EMBL/GenBank/DDBJ databases">
        <authorList>
            <person name="Bekaert M."/>
        </authorList>
    </citation>
    <scope>NUCLEOTIDE SEQUENCE</scope>
    <source>
        <strain evidence="1">IoA-00</strain>
    </source>
</reference>
<dbReference type="InterPro" id="IPR015683">
    <property type="entry name" value="Ionotropic_Glu_rcpt"/>
</dbReference>
<sequence>MTSYMCGTKQGPREETHIRRSAIFLHKLLMAKAKIDKYLGKSYITFGRVFPDAISSKNHSHRNSEGIDRVIKKDGAYAYFMESALIEYNSKRNCELTRMKDLLDSKGYGFAFPLGVSLYTCHLSREIKDESINRGGGALEDVAQLGLPNLSGVFIVLLAGVILSYFNAVCEFGWTKRHLAGEENLMKEMFGELKFTMDCTSGDTQPIAKSKSLLMKTNLVGLMIK</sequence>
<dbReference type="OrthoDB" id="5984008at2759"/>
<dbReference type="SUPFAM" id="SSF53850">
    <property type="entry name" value="Periplasmic binding protein-like II"/>
    <property type="match status" value="1"/>
</dbReference>
<organism evidence="1 2">
    <name type="scientific">Lepeophtheirus salmonis</name>
    <name type="common">Salmon louse</name>
    <name type="synonym">Caligus salmonis</name>
    <dbReference type="NCBI Taxonomy" id="72036"/>
    <lineage>
        <taxon>Eukaryota</taxon>
        <taxon>Metazoa</taxon>
        <taxon>Ecdysozoa</taxon>
        <taxon>Arthropoda</taxon>
        <taxon>Crustacea</taxon>
        <taxon>Multicrustacea</taxon>
        <taxon>Hexanauplia</taxon>
        <taxon>Copepoda</taxon>
        <taxon>Siphonostomatoida</taxon>
        <taxon>Caligidae</taxon>
        <taxon>Lepeophtheirus</taxon>
    </lineage>
</organism>
<keyword evidence="2" id="KW-1185">Reference proteome</keyword>
<name>A0A7R8H4J0_LEPSM</name>
<dbReference type="Proteomes" id="UP000675881">
    <property type="component" value="Chromosome 14"/>
</dbReference>
<protein>
    <submittedName>
        <fullName evidence="1">GRIN</fullName>
    </submittedName>
</protein>